<protein>
    <recommendedName>
        <fullName evidence="3">CBS domain-containing protein</fullName>
    </recommendedName>
</protein>
<evidence type="ECO:0000256" key="2">
    <source>
        <dbReference type="PROSITE-ProRule" id="PRU00703"/>
    </source>
</evidence>
<evidence type="ECO:0000256" key="1">
    <source>
        <dbReference type="ARBA" id="ARBA00023122"/>
    </source>
</evidence>
<evidence type="ECO:0000313" key="4">
    <source>
        <dbReference type="EMBL" id="RLE06920.1"/>
    </source>
</evidence>
<keyword evidence="1 2" id="KW-0129">CBS domain</keyword>
<dbReference type="PROSITE" id="PS51371">
    <property type="entry name" value="CBS"/>
    <property type="match status" value="2"/>
</dbReference>
<gene>
    <name evidence="4" type="ORF">DRJ00_08985</name>
</gene>
<dbReference type="Gene3D" id="3.10.580.10">
    <property type="entry name" value="CBS-domain"/>
    <property type="match status" value="2"/>
</dbReference>
<dbReference type="Pfam" id="PF00571">
    <property type="entry name" value="CBS"/>
    <property type="match status" value="2"/>
</dbReference>
<dbReference type="AlphaFoldDB" id="A0A497E1X4"/>
<organism evidence="4 5">
    <name type="scientific">Aerophobetes bacterium</name>
    <dbReference type="NCBI Taxonomy" id="2030807"/>
    <lineage>
        <taxon>Bacteria</taxon>
        <taxon>Candidatus Aerophobota</taxon>
    </lineage>
</organism>
<feature type="domain" description="CBS" evidence="3">
    <location>
        <begin position="108"/>
        <end position="164"/>
    </location>
</feature>
<dbReference type="SMART" id="SM00116">
    <property type="entry name" value="CBS"/>
    <property type="match status" value="2"/>
</dbReference>
<dbReference type="InterPro" id="IPR000644">
    <property type="entry name" value="CBS_dom"/>
</dbReference>
<evidence type="ECO:0000313" key="5">
    <source>
        <dbReference type="Proteomes" id="UP000279422"/>
    </source>
</evidence>
<dbReference type="Proteomes" id="UP000279422">
    <property type="component" value="Unassembled WGS sequence"/>
</dbReference>
<dbReference type="InterPro" id="IPR046342">
    <property type="entry name" value="CBS_dom_sf"/>
</dbReference>
<reference evidence="4 5" key="1">
    <citation type="submission" date="2018-06" db="EMBL/GenBank/DDBJ databases">
        <title>Extensive metabolic versatility and redundancy in microbially diverse, dynamic hydrothermal sediments.</title>
        <authorList>
            <person name="Dombrowski N."/>
            <person name="Teske A."/>
            <person name="Baker B.J."/>
        </authorList>
    </citation>
    <scope>NUCLEOTIDE SEQUENCE [LARGE SCALE GENOMIC DNA]</scope>
    <source>
        <strain evidence="4">B47_G16</strain>
    </source>
</reference>
<dbReference type="SUPFAM" id="SSF54631">
    <property type="entry name" value="CBS-domain pair"/>
    <property type="match status" value="2"/>
</dbReference>
<comment type="caution">
    <text evidence="4">The sequence shown here is derived from an EMBL/GenBank/DDBJ whole genome shotgun (WGS) entry which is preliminary data.</text>
</comment>
<dbReference type="InterPro" id="IPR051257">
    <property type="entry name" value="Diverse_CBS-Domain"/>
</dbReference>
<dbReference type="EMBL" id="QMPZ01000212">
    <property type="protein sequence ID" value="RLE06920.1"/>
    <property type="molecule type" value="Genomic_DNA"/>
</dbReference>
<sequence length="165" mass="19079">MSERKMLVKEVMRREVVTVREATTLREVMGIFQKYTFHTLPVVKEDNRIVGVVALEDILKIFEPVPPHVMELVRRNPLWNESEEREINLFETDLSPEMGVLCIVKDFMRTDVVTIDEEATTVQARALMKLHGIRRLPVVDKDGYLKGIISLFDIILAVFKEKGIL</sequence>
<proteinExistence type="predicted"/>
<dbReference type="PANTHER" id="PTHR43080:SF2">
    <property type="entry name" value="CBS DOMAIN-CONTAINING PROTEIN"/>
    <property type="match status" value="1"/>
</dbReference>
<feature type="domain" description="CBS" evidence="3">
    <location>
        <begin position="12"/>
        <end position="72"/>
    </location>
</feature>
<dbReference type="PANTHER" id="PTHR43080">
    <property type="entry name" value="CBS DOMAIN-CONTAINING PROTEIN CBSX3, MITOCHONDRIAL"/>
    <property type="match status" value="1"/>
</dbReference>
<evidence type="ECO:0000259" key="3">
    <source>
        <dbReference type="PROSITE" id="PS51371"/>
    </source>
</evidence>
<name>A0A497E1X4_UNCAE</name>
<accession>A0A497E1X4</accession>